<keyword evidence="1" id="KW-0472">Membrane</keyword>
<reference evidence="2 3" key="1">
    <citation type="journal article" date="2018" name="J. Allergy Clin. Immunol.">
        <title>High-quality assembly of Dermatophagoides pteronyssinus genome and transcriptome reveals a wide range of novel allergens.</title>
        <authorList>
            <person name="Liu X.Y."/>
            <person name="Yang K.Y."/>
            <person name="Wang M.Q."/>
            <person name="Kwok J.S."/>
            <person name="Zeng X."/>
            <person name="Yang Z."/>
            <person name="Xiao X.J."/>
            <person name="Lau C.P."/>
            <person name="Li Y."/>
            <person name="Huang Z.M."/>
            <person name="Ba J.G."/>
            <person name="Yim A.K."/>
            <person name="Ouyang C.Y."/>
            <person name="Ngai S.M."/>
            <person name="Chan T.F."/>
            <person name="Leung E.L."/>
            <person name="Liu L."/>
            <person name="Liu Z.G."/>
            <person name="Tsui S.K."/>
        </authorList>
    </citation>
    <scope>NUCLEOTIDE SEQUENCE [LARGE SCALE GENOMIC DNA]</scope>
    <source>
        <strain evidence="2">Derp</strain>
    </source>
</reference>
<feature type="transmembrane region" description="Helical" evidence="1">
    <location>
        <begin position="148"/>
        <end position="167"/>
    </location>
</feature>
<gene>
    <name evidence="2" type="ORF">DERP_011387</name>
</gene>
<comment type="caution">
    <text evidence="2">The sequence shown here is derived from an EMBL/GenBank/DDBJ whole genome shotgun (WGS) entry which is preliminary data.</text>
</comment>
<keyword evidence="1" id="KW-0812">Transmembrane</keyword>
<evidence type="ECO:0000256" key="1">
    <source>
        <dbReference type="SAM" id="Phobius"/>
    </source>
</evidence>
<keyword evidence="1" id="KW-1133">Transmembrane helix</keyword>
<reference evidence="2 3" key="2">
    <citation type="journal article" date="2022" name="Mol. Biol. Evol.">
        <title>Comparative Genomics Reveals Insights into the Divergent Evolution of Astigmatic Mites and Household Pest Adaptations.</title>
        <authorList>
            <person name="Xiong Q."/>
            <person name="Wan A.T."/>
            <person name="Liu X."/>
            <person name="Fung C.S."/>
            <person name="Xiao X."/>
            <person name="Malainual N."/>
            <person name="Hou J."/>
            <person name="Wang L."/>
            <person name="Wang M."/>
            <person name="Yang K.Y."/>
            <person name="Cui Y."/>
            <person name="Leung E.L."/>
            <person name="Nong W."/>
            <person name="Shin S.K."/>
            <person name="Au S.W."/>
            <person name="Jeong K.Y."/>
            <person name="Chew F.T."/>
            <person name="Hui J.H."/>
            <person name="Leung T.F."/>
            <person name="Tungtrongchitr A."/>
            <person name="Zhong N."/>
            <person name="Liu Z."/>
            <person name="Tsui S.K."/>
        </authorList>
    </citation>
    <scope>NUCLEOTIDE SEQUENCE [LARGE SCALE GENOMIC DNA]</scope>
    <source>
        <strain evidence="2">Derp</strain>
    </source>
</reference>
<keyword evidence="3" id="KW-1185">Reference proteome</keyword>
<protein>
    <submittedName>
        <fullName evidence="2">Uncharacterized protein</fullName>
    </submittedName>
</protein>
<accession>A0ABQ8J582</accession>
<name>A0ABQ8J582_DERPT</name>
<dbReference type="EMBL" id="NJHN03000074">
    <property type="protein sequence ID" value="KAH9417677.1"/>
    <property type="molecule type" value="Genomic_DNA"/>
</dbReference>
<evidence type="ECO:0000313" key="2">
    <source>
        <dbReference type="EMBL" id="KAH9417677.1"/>
    </source>
</evidence>
<sequence>MRFTVTPVNEEDLNTQTNDEVIEMSVLNGDNGDNNIESIESNEAETAILGYYPEDYVMMPRMASRFEEINDEDENNVCNDCIELFIEIINLFVELDVFNDVENNNDNDPNENNNIEALGYYPEDYAMIPWRQTDNDDDENYIDICDEFFFEIMNLFVNIILFVLNMYTNIINYFTD</sequence>
<proteinExistence type="predicted"/>
<dbReference type="Proteomes" id="UP000887458">
    <property type="component" value="Unassembled WGS sequence"/>
</dbReference>
<organism evidence="2 3">
    <name type="scientific">Dermatophagoides pteronyssinus</name>
    <name type="common">European house dust mite</name>
    <dbReference type="NCBI Taxonomy" id="6956"/>
    <lineage>
        <taxon>Eukaryota</taxon>
        <taxon>Metazoa</taxon>
        <taxon>Ecdysozoa</taxon>
        <taxon>Arthropoda</taxon>
        <taxon>Chelicerata</taxon>
        <taxon>Arachnida</taxon>
        <taxon>Acari</taxon>
        <taxon>Acariformes</taxon>
        <taxon>Sarcoptiformes</taxon>
        <taxon>Astigmata</taxon>
        <taxon>Psoroptidia</taxon>
        <taxon>Analgoidea</taxon>
        <taxon>Pyroglyphidae</taxon>
        <taxon>Dermatophagoidinae</taxon>
        <taxon>Dermatophagoides</taxon>
    </lineage>
</organism>
<evidence type="ECO:0000313" key="3">
    <source>
        <dbReference type="Proteomes" id="UP000887458"/>
    </source>
</evidence>